<sequence length="592" mass="66703">MSLPRTRMSRHKPSSPSVTLEKGEALLYQPNQLRRPANIRNIRNIRASPSMSKGYGLQLPRRRTLSVILFLLLVFLIFGIFFLLRGTRLRWDNSQTQKDLLRPTTHAPTPEEVYIRFRSPRPPDVDQRLNGDNYDSKSDDALLSDALSPPLPVNDTTKTRKYLAYLPHSGFHNQRIAFENALVLARALDRTLLVPPVRLGVPLSYFGFEKLERALVLGNDRSGLEHCARVPLGVVRPVECVGYDEFTLVSWAWIVDYEGLRAQQDLVERWDMSSEWLEETLGIKEGDVKVFEDSQPYQWRIYDSLDDTQPLKSNYAERLDLCTLKALSDYRLIQFGTLFGTTRLRLVIPENVAARKQVRERMVFKMDALLHIADAIRDGLGGPDGWGYVGVHLRLGDGLFRRNSTENLRLVWWKLATQALGINATAAAAVEARAMGWESDGETYLPPAIVPDKMALRTPHPPPPPPPLNATASHTVCRGALHTSSHLLPLNTPIFIATDVPAPRSHPDLQLFVSTFPCTFFLSDFDARIRALFALRNADDGVALGPFLLPFLDAMVAAKGRETLGTPHSTFSRFTVDVLSRVYHGWDIVQRG</sequence>
<dbReference type="HOGENOM" id="CLU_021646_2_0_1"/>
<accession>A0A067M7D7</accession>
<dbReference type="AlphaFoldDB" id="A0A067M7D7"/>
<dbReference type="PANTHER" id="PTHR36050:SF1">
    <property type="entry name" value="O-FUCOSYLTRANSFERASE 30"/>
    <property type="match status" value="1"/>
</dbReference>
<name>A0A067M7D7_BOTB1</name>
<feature type="region of interest" description="Disordered" evidence="1">
    <location>
        <begin position="1"/>
        <end position="21"/>
    </location>
</feature>
<organism evidence="3 4">
    <name type="scientific">Botryobasidium botryosum (strain FD-172 SS1)</name>
    <dbReference type="NCBI Taxonomy" id="930990"/>
    <lineage>
        <taxon>Eukaryota</taxon>
        <taxon>Fungi</taxon>
        <taxon>Dikarya</taxon>
        <taxon>Basidiomycota</taxon>
        <taxon>Agaricomycotina</taxon>
        <taxon>Agaricomycetes</taxon>
        <taxon>Cantharellales</taxon>
        <taxon>Botryobasidiaceae</taxon>
        <taxon>Botryobasidium</taxon>
    </lineage>
</organism>
<dbReference type="InParanoid" id="A0A067M7D7"/>
<evidence type="ECO:0000313" key="4">
    <source>
        <dbReference type="Proteomes" id="UP000027195"/>
    </source>
</evidence>
<keyword evidence="2" id="KW-0812">Transmembrane</keyword>
<proteinExistence type="predicted"/>
<gene>
    <name evidence="3" type="ORF">BOTBODRAFT_180673</name>
</gene>
<dbReference type="OrthoDB" id="1882547at2759"/>
<keyword evidence="4" id="KW-1185">Reference proteome</keyword>
<dbReference type="Gene3D" id="3.40.50.11340">
    <property type="match status" value="1"/>
</dbReference>
<dbReference type="PANTHER" id="PTHR36050">
    <property type="entry name" value="O-FUCOSYLTRANSFERASE 30"/>
    <property type="match status" value="1"/>
</dbReference>
<protein>
    <recommendedName>
        <fullName evidence="5">CigA protein</fullName>
    </recommendedName>
</protein>
<feature type="transmembrane region" description="Helical" evidence="2">
    <location>
        <begin position="65"/>
        <end position="84"/>
    </location>
</feature>
<keyword evidence="2" id="KW-1133">Transmembrane helix</keyword>
<evidence type="ECO:0008006" key="5">
    <source>
        <dbReference type="Google" id="ProtNLM"/>
    </source>
</evidence>
<dbReference type="Proteomes" id="UP000027195">
    <property type="component" value="Unassembled WGS sequence"/>
</dbReference>
<evidence type="ECO:0000256" key="2">
    <source>
        <dbReference type="SAM" id="Phobius"/>
    </source>
</evidence>
<evidence type="ECO:0000256" key="1">
    <source>
        <dbReference type="SAM" id="MobiDB-lite"/>
    </source>
</evidence>
<dbReference type="EMBL" id="KL198106">
    <property type="protein sequence ID" value="KDQ07491.1"/>
    <property type="molecule type" value="Genomic_DNA"/>
</dbReference>
<keyword evidence="2" id="KW-0472">Membrane</keyword>
<reference evidence="4" key="1">
    <citation type="journal article" date="2014" name="Proc. Natl. Acad. Sci. U.S.A.">
        <title>Extensive sampling of basidiomycete genomes demonstrates inadequacy of the white-rot/brown-rot paradigm for wood decay fungi.</title>
        <authorList>
            <person name="Riley R."/>
            <person name="Salamov A.A."/>
            <person name="Brown D.W."/>
            <person name="Nagy L.G."/>
            <person name="Floudas D."/>
            <person name="Held B.W."/>
            <person name="Levasseur A."/>
            <person name="Lombard V."/>
            <person name="Morin E."/>
            <person name="Otillar R."/>
            <person name="Lindquist E.A."/>
            <person name="Sun H."/>
            <person name="LaButti K.M."/>
            <person name="Schmutz J."/>
            <person name="Jabbour D."/>
            <person name="Luo H."/>
            <person name="Baker S.E."/>
            <person name="Pisabarro A.G."/>
            <person name="Walton J.D."/>
            <person name="Blanchette R.A."/>
            <person name="Henrissat B."/>
            <person name="Martin F."/>
            <person name="Cullen D."/>
            <person name="Hibbett D.S."/>
            <person name="Grigoriev I.V."/>
        </authorList>
    </citation>
    <scope>NUCLEOTIDE SEQUENCE [LARGE SCALE GENOMIC DNA]</scope>
    <source>
        <strain evidence="4">FD-172 SS1</strain>
    </source>
</reference>
<evidence type="ECO:0000313" key="3">
    <source>
        <dbReference type="EMBL" id="KDQ07491.1"/>
    </source>
</evidence>
<dbReference type="STRING" id="930990.A0A067M7D7"/>